<dbReference type="OrthoDB" id="308449at2759"/>
<dbReference type="PANTHER" id="PTHR44675">
    <property type="entry name" value="PAK1 INTERACTING PROTEIN 1"/>
    <property type="match status" value="1"/>
</dbReference>
<protein>
    <submittedName>
        <fullName evidence="5">Uncharacterized protein</fullName>
    </submittedName>
</protein>
<dbReference type="Gene3D" id="2.130.10.10">
    <property type="entry name" value="YVTN repeat-like/Quinoprotein amine dehydrogenase"/>
    <property type="match status" value="2"/>
</dbReference>
<evidence type="ECO:0000313" key="6">
    <source>
        <dbReference type="Proteomes" id="UP000613740"/>
    </source>
</evidence>
<feature type="repeat" description="WD" evidence="3">
    <location>
        <begin position="122"/>
        <end position="163"/>
    </location>
</feature>
<comment type="caution">
    <text evidence="5">The sequence shown here is derived from an EMBL/GenBank/DDBJ whole genome shotgun (WGS) entry which is preliminary data.</text>
</comment>
<dbReference type="InterPro" id="IPR036322">
    <property type="entry name" value="WD40_repeat_dom_sf"/>
</dbReference>
<dbReference type="SUPFAM" id="SSF50978">
    <property type="entry name" value="WD40 repeat-like"/>
    <property type="match status" value="1"/>
</dbReference>
<dbReference type="InterPro" id="IPR015943">
    <property type="entry name" value="WD40/YVTN_repeat-like_dom_sf"/>
</dbReference>
<dbReference type="PROSITE" id="PS50294">
    <property type="entry name" value="WD_REPEATS_REGION"/>
    <property type="match status" value="1"/>
</dbReference>
<feature type="repeat" description="WD" evidence="3">
    <location>
        <begin position="270"/>
        <end position="283"/>
    </location>
</feature>
<organism evidence="5 6">
    <name type="scientific">Chlamydomonas schloesseri</name>
    <dbReference type="NCBI Taxonomy" id="2026947"/>
    <lineage>
        <taxon>Eukaryota</taxon>
        <taxon>Viridiplantae</taxon>
        <taxon>Chlorophyta</taxon>
        <taxon>core chlorophytes</taxon>
        <taxon>Chlorophyceae</taxon>
        <taxon>CS clade</taxon>
        <taxon>Chlamydomonadales</taxon>
        <taxon>Chlamydomonadaceae</taxon>
        <taxon>Chlamydomonas</taxon>
    </lineage>
</organism>
<dbReference type="Proteomes" id="UP000613740">
    <property type="component" value="Unassembled WGS sequence"/>
</dbReference>
<evidence type="ECO:0000256" key="3">
    <source>
        <dbReference type="PROSITE-ProRule" id="PRU00221"/>
    </source>
</evidence>
<dbReference type="SMART" id="SM00320">
    <property type="entry name" value="WD40"/>
    <property type="match status" value="5"/>
</dbReference>
<dbReference type="InterPro" id="IPR001680">
    <property type="entry name" value="WD40_rpt"/>
</dbReference>
<dbReference type="PANTHER" id="PTHR44675:SF1">
    <property type="entry name" value="P21-ACTIVATED PROTEIN KINASE-INTERACTING PROTEIN 1"/>
    <property type="match status" value="1"/>
</dbReference>
<feature type="compositionally biased region" description="Gly residues" evidence="4">
    <location>
        <begin position="572"/>
        <end position="613"/>
    </location>
</feature>
<keyword evidence="6" id="KW-1185">Reference proteome</keyword>
<dbReference type="PROSITE" id="PS50082">
    <property type="entry name" value="WD_REPEATS_2"/>
    <property type="match status" value="2"/>
</dbReference>
<dbReference type="EMBL" id="JAEHOD010000029">
    <property type="protein sequence ID" value="KAG2444218.1"/>
    <property type="molecule type" value="Genomic_DNA"/>
</dbReference>
<dbReference type="InterPro" id="IPR019775">
    <property type="entry name" value="WD40_repeat_CS"/>
</dbReference>
<feature type="compositionally biased region" description="Gly residues" evidence="4">
    <location>
        <begin position="433"/>
        <end position="464"/>
    </location>
</feature>
<feature type="compositionally biased region" description="Low complexity" evidence="4">
    <location>
        <begin position="369"/>
        <end position="432"/>
    </location>
</feature>
<evidence type="ECO:0000313" key="5">
    <source>
        <dbReference type="EMBL" id="KAG2444218.1"/>
    </source>
</evidence>
<feature type="compositionally biased region" description="Low complexity" evidence="4">
    <location>
        <begin position="339"/>
        <end position="357"/>
    </location>
</feature>
<reference evidence="5" key="1">
    <citation type="journal article" date="2020" name="bioRxiv">
        <title>Comparative genomics of Chlamydomonas.</title>
        <authorList>
            <person name="Craig R.J."/>
            <person name="Hasan A.R."/>
            <person name="Ness R.W."/>
            <person name="Keightley P.D."/>
        </authorList>
    </citation>
    <scope>NUCLEOTIDE SEQUENCE</scope>
    <source>
        <strain evidence="5">CCAP 11/173</strain>
    </source>
</reference>
<dbReference type="InterPro" id="IPR051959">
    <property type="entry name" value="PAK1-Kinase_Regulator"/>
</dbReference>
<dbReference type="PROSITE" id="PS00678">
    <property type="entry name" value="WD_REPEATS_1"/>
    <property type="match status" value="1"/>
</dbReference>
<evidence type="ECO:0000256" key="4">
    <source>
        <dbReference type="SAM" id="MobiDB-lite"/>
    </source>
</evidence>
<name>A0A836B122_9CHLO</name>
<sequence length="623" mass="62222">MVFLFAGSYERFIFGYSANANCSEPQEIVKRYTFAAHKSAVKCCVAGGPYVASGGADDLIHLYDMVAERDLGTLMNPCDGAVPCLEFFTPEGRSTPTHMLGGSGDGAINIWRCRDWEHLKVMRGHKGAVNALAVHPSGKLALSVARDSAIRMWNLVKGRCTYTTRLEAEAEGVAFSHTGDAYSLLSGSRISVFSTDGEGGLKATYTAPRRILCTASQSDNLMLLGLEDGSVRVWDVRTSGVVGGWERAHASRVRGMAILQEGPNDLPASLATASSDGTIKLWDSRKLGGGGAGAGGADGAGAAPAVCTAHVSSGARITCLAAVDPDRVVAARVKPAAPQGAAAAAGSGKKKAAAAGTGKPGGDKKAKAGQHQQQQEQGQKKQLQKPKAAAAVAAAAQQQQQQPKMQQQQQQQQQQQKQKQKQQQPKPGKGQPNQGGGRQGAAGGRGGGGDRAGGRGGGGRGGRGAAPADDDFEVVPAPRYDNNDSGRAAGNEDAGPRKGKKRPPTRGDDDGDDGGEPGPSGRAGHSAGGTGGAGGKGAKGPGAKAAAAAAGGRPGGAGGQARPAKKVKTGAGAAGGNGGAGGGRGGGGGSGGGRGGRGGGAGRGGGGGRGAGPKGSFKKGRQD</sequence>
<gene>
    <name evidence="5" type="ORF">HYH02_009156</name>
</gene>
<proteinExistence type="predicted"/>
<dbReference type="AlphaFoldDB" id="A0A836B122"/>
<keyword evidence="2" id="KW-0677">Repeat</keyword>
<accession>A0A836B122</accession>
<evidence type="ECO:0000256" key="2">
    <source>
        <dbReference type="ARBA" id="ARBA00022737"/>
    </source>
</evidence>
<feature type="compositionally biased region" description="Gly residues" evidence="4">
    <location>
        <begin position="526"/>
        <end position="540"/>
    </location>
</feature>
<feature type="compositionally biased region" description="Low complexity" evidence="4">
    <location>
        <begin position="541"/>
        <end position="551"/>
    </location>
</feature>
<evidence type="ECO:0000256" key="1">
    <source>
        <dbReference type="ARBA" id="ARBA00022574"/>
    </source>
</evidence>
<keyword evidence="1 3" id="KW-0853">WD repeat</keyword>
<dbReference type="Pfam" id="PF00400">
    <property type="entry name" value="WD40"/>
    <property type="match status" value="3"/>
</dbReference>
<feature type="region of interest" description="Disordered" evidence="4">
    <location>
        <begin position="339"/>
        <end position="623"/>
    </location>
</feature>